<comment type="similarity">
    <text evidence="2 9">Belongs to the SSU72 phosphatase family.</text>
</comment>
<dbReference type="EMBL" id="GHBP01010156">
    <property type="protein sequence ID" value="NDJ94639.1"/>
    <property type="molecule type" value="Transcribed_RNA"/>
</dbReference>
<evidence type="ECO:0000313" key="10">
    <source>
        <dbReference type="EMBL" id="NDJ94639.1"/>
    </source>
</evidence>
<proteinExistence type="inferred from homology"/>
<dbReference type="GO" id="GO:0004722">
    <property type="term" value="F:protein serine/threonine phosphatase activity"/>
    <property type="evidence" value="ECO:0007669"/>
    <property type="project" value="UniProtKB-UniRule"/>
</dbReference>
<comment type="subcellular location">
    <subcellularLocation>
        <location evidence="1 9">Nucleus</location>
    </subcellularLocation>
</comment>
<dbReference type="EC" id="3.1.3.16" evidence="9"/>
<sequence>MNNNYFKLIITLEDHIFDSVIDCMGYYIYLDFYYKEPIDNEMTVIININIKDNQDDAKMGAVYILKICEEILKLTDIEEEIEPKIVELEFNFHKHLAFVMLTY</sequence>
<evidence type="ECO:0000256" key="7">
    <source>
        <dbReference type="ARBA" id="ARBA00047761"/>
    </source>
</evidence>
<keyword evidence="5 9" id="KW-0904">Protein phosphatase</keyword>
<evidence type="ECO:0000256" key="9">
    <source>
        <dbReference type="RuleBase" id="RU369031"/>
    </source>
</evidence>
<dbReference type="GO" id="GO:0006397">
    <property type="term" value="P:mRNA processing"/>
    <property type="evidence" value="ECO:0007669"/>
    <property type="project" value="UniProtKB-KW"/>
</dbReference>
<evidence type="ECO:0000256" key="2">
    <source>
        <dbReference type="ARBA" id="ARBA00008978"/>
    </source>
</evidence>
<comment type="catalytic activity">
    <reaction evidence="7 9">
        <text>O-phospho-L-seryl-[protein] + H2O = L-seryl-[protein] + phosphate</text>
        <dbReference type="Rhea" id="RHEA:20629"/>
        <dbReference type="Rhea" id="RHEA-COMP:9863"/>
        <dbReference type="Rhea" id="RHEA-COMP:11604"/>
        <dbReference type="ChEBI" id="CHEBI:15377"/>
        <dbReference type="ChEBI" id="CHEBI:29999"/>
        <dbReference type="ChEBI" id="CHEBI:43474"/>
        <dbReference type="ChEBI" id="CHEBI:83421"/>
        <dbReference type="EC" id="3.1.3.16"/>
    </reaction>
</comment>
<organism evidence="10">
    <name type="scientific">Henneguya salminicola</name>
    <name type="common">Myxosporean</name>
    <dbReference type="NCBI Taxonomy" id="69463"/>
    <lineage>
        <taxon>Eukaryota</taxon>
        <taxon>Metazoa</taxon>
        <taxon>Cnidaria</taxon>
        <taxon>Myxozoa</taxon>
        <taxon>Myxosporea</taxon>
        <taxon>Bivalvulida</taxon>
        <taxon>Platysporina</taxon>
        <taxon>Myxobolidae</taxon>
        <taxon>Henneguya</taxon>
    </lineage>
</organism>
<keyword evidence="3 9" id="KW-0507">mRNA processing</keyword>
<dbReference type="Pfam" id="PF04722">
    <property type="entry name" value="Ssu72"/>
    <property type="match status" value="1"/>
</dbReference>
<keyword evidence="4 9" id="KW-0378">Hydrolase</keyword>
<dbReference type="GO" id="GO:0005634">
    <property type="term" value="C:nucleus"/>
    <property type="evidence" value="ECO:0007669"/>
    <property type="project" value="UniProtKB-SubCell"/>
</dbReference>
<evidence type="ECO:0000256" key="5">
    <source>
        <dbReference type="ARBA" id="ARBA00022912"/>
    </source>
</evidence>
<protein>
    <recommendedName>
        <fullName evidence="9">RNA polymerase II subunit A C-terminal domain phosphatase SSU72</fullName>
        <shortName evidence="9">CTD phosphatase SSU72</shortName>
        <ecNumber evidence="9">3.1.3.16</ecNumber>
    </recommendedName>
</protein>
<evidence type="ECO:0000256" key="4">
    <source>
        <dbReference type="ARBA" id="ARBA00022801"/>
    </source>
</evidence>
<keyword evidence="6 9" id="KW-0539">Nucleus</keyword>
<evidence type="ECO:0000256" key="3">
    <source>
        <dbReference type="ARBA" id="ARBA00022664"/>
    </source>
</evidence>
<reference evidence="10" key="1">
    <citation type="submission" date="2018-11" db="EMBL/GenBank/DDBJ databases">
        <title>Henneguya salminicola genome and transcriptome.</title>
        <authorList>
            <person name="Yahalomi D."/>
            <person name="Atkinson S.D."/>
            <person name="Neuhof M."/>
            <person name="Chang E.S."/>
            <person name="Philippe H."/>
            <person name="Cartwright P."/>
            <person name="Bartholomew J.L."/>
            <person name="Huchon D."/>
        </authorList>
    </citation>
    <scope>NUCLEOTIDE SEQUENCE</scope>
    <source>
        <strain evidence="10">Hz1</strain>
        <tissue evidence="10">Whole</tissue>
    </source>
</reference>
<accession>A0A6G3MKX5</accession>
<dbReference type="InterPro" id="IPR006811">
    <property type="entry name" value="RNA_pol_II_suA"/>
</dbReference>
<name>A0A6G3MKX5_HENSL</name>
<comment type="function">
    <text evidence="9">Protein phosphatase that catalyzes the dephosphorylation of the C-terminal domain of RNA polymerase II. Plays a role in RNA processing and termination.</text>
</comment>
<comment type="catalytic activity">
    <reaction evidence="8 9">
        <text>O-phospho-L-threonyl-[protein] + H2O = L-threonyl-[protein] + phosphate</text>
        <dbReference type="Rhea" id="RHEA:47004"/>
        <dbReference type="Rhea" id="RHEA-COMP:11060"/>
        <dbReference type="Rhea" id="RHEA-COMP:11605"/>
        <dbReference type="ChEBI" id="CHEBI:15377"/>
        <dbReference type="ChEBI" id="CHEBI:30013"/>
        <dbReference type="ChEBI" id="CHEBI:43474"/>
        <dbReference type="ChEBI" id="CHEBI:61977"/>
        <dbReference type="EC" id="3.1.3.16"/>
    </reaction>
</comment>
<dbReference type="PANTHER" id="PTHR20383">
    <property type="entry name" value="RNA POLYMERASE II SUBUNIT A C-TERMINAL DOMAIN PHOSPHATASE"/>
    <property type="match status" value="1"/>
</dbReference>
<dbReference type="AlphaFoldDB" id="A0A6G3MKX5"/>
<evidence type="ECO:0000256" key="6">
    <source>
        <dbReference type="ARBA" id="ARBA00023242"/>
    </source>
</evidence>
<evidence type="ECO:0000256" key="1">
    <source>
        <dbReference type="ARBA" id="ARBA00004123"/>
    </source>
</evidence>
<dbReference type="Gene3D" id="3.40.50.2300">
    <property type="match status" value="1"/>
</dbReference>
<evidence type="ECO:0000256" key="8">
    <source>
        <dbReference type="ARBA" id="ARBA00048336"/>
    </source>
</evidence>